<feature type="transmembrane region" description="Helical" evidence="1">
    <location>
        <begin position="214"/>
        <end position="233"/>
    </location>
</feature>
<organism evidence="2 3">
    <name type="scientific">Actinacidiphila epipremni</name>
    <dbReference type="NCBI Taxonomy" id="2053013"/>
    <lineage>
        <taxon>Bacteria</taxon>
        <taxon>Bacillati</taxon>
        <taxon>Actinomycetota</taxon>
        <taxon>Actinomycetes</taxon>
        <taxon>Kitasatosporales</taxon>
        <taxon>Streptomycetaceae</taxon>
        <taxon>Actinacidiphila</taxon>
    </lineage>
</organism>
<gene>
    <name evidence="2" type="ORF">HCN08_29010</name>
</gene>
<feature type="transmembrane region" description="Helical" evidence="1">
    <location>
        <begin position="57"/>
        <end position="83"/>
    </location>
</feature>
<feature type="transmembrane region" description="Helical" evidence="1">
    <location>
        <begin position="132"/>
        <end position="150"/>
    </location>
</feature>
<dbReference type="PANTHER" id="PTHR37488:SF2">
    <property type="entry name" value="DUF1275 DOMAIN-CONTAINING PROTEIN"/>
    <property type="match status" value="1"/>
</dbReference>
<comment type="caution">
    <text evidence="2">The sequence shown here is derived from an EMBL/GenBank/DDBJ whole genome shotgun (WGS) entry which is preliminary data.</text>
</comment>
<feature type="transmembrane region" description="Helical" evidence="1">
    <location>
        <begin position="103"/>
        <end position="125"/>
    </location>
</feature>
<accession>A0ABX0ZWR0</accession>
<keyword evidence="1" id="KW-0812">Transmembrane</keyword>
<dbReference type="EMBL" id="JAATEJ010000029">
    <property type="protein sequence ID" value="NJP47415.1"/>
    <property type="molecule type" value="Genomic_DNA"/>
</dbReference>
<keyword evidence="3" id="KW-1185">Reference proteome</keyword>
<evidence type="ECO:0000256" key="1">
    <source>
        <dbReference type="SAM" id="Phobius"/>
    </source>
</evidence>
<dbReference type="RefSeq" id="WP_167986252.1">
    <property type="nucleotide sequence ID" value="NZ_JAATEJ010000029.1"/>
</dbReference>
<reference evidence="2 3" key="1">
    <citation type="submission" date="2020-03" db="EMBL/GenBank/DDBJ databases">
        <title>WGS of actinomycetes isolated from Thailand.</title>
        <authorList>
            <person name="Thawai C."/>
        </authorList>
    </citation>
    <scope>NUCLEOTIDE SEQUENCE [LARGE SCALE GENOMIC DNA]</scope>
    <source>
        <strain evidence="2 3">PRB2-1</strain>
    </source>
</reference>
<feature type="transmembrane region" description="Helical" evidence="1">
    <location>
        <begin position="26"/>
        <end position="45"/>
    </location>
</feature>
<name>A0ABX0ZWR0_9ACTN</name>
<evidence type="ECO:0000313" key="2">
    <source>
        <dbReference type="EMBL" id="NJP47415.1"/>
    </source>
</evidence>
<dbReference type="InterPro" id="IPR010699">
    <property type="entry name" value="DUF1275"/>
</dbReference>
<keyword evidence="1" id="KW-0472">Membrane</keyword>
<dbReference type="Proteomes" id="UP000734511">
    <property type="component" value="Unassembled WGS sequence"/>
</dbReference>
<keyword evidence="1" id="KW-1133">Transmembrane helix</keyword>
<proteinExistence type="predicted"/>
<sequence length="243" mass="24516">MHPLLREARDTLLPRPGGPHGPLPPLLLALTVVTGLVDAFSYLVLGRVFVANMTGNVVFLAFSLAGASGFSVTASLLALAGFVAGALVGGRAGRRLAGHRGRLLLAVTGAQTVLVVAAWAIAAAADLPARDGARWALIVLLGLAMGGQNAVARQLAVPDLTTTVLTMTITGMSADGRLAGGRNAKAGVRLLSALAMFAGALVGAALIGHSGQELPLPLAAALLAVVCAALFATRRSTAPWTAR</sequence>
<dbReference type="Pfam" id="PF06912">
    <property type="entry name" value="DUF1275"/>
    <property type="match status" value="1"/>
</dbReference>
<protein>
    <submittedName>
        <fullName evidence="2">DUF1275 domain-containing protein</fullName>
    </submittedName>
</protein>
<dbReference type="PANTHER" id="PTHR37488">
    <property type="entry name" value="DUF1275 DOMAIN-CONTAINING PROTEIN"/>
    <property type="match status" value="1"/>
</dbReference>
<feature type="transmembrane region" description="Helical" evidence="1">
    <location>
        <begin position="186"/>
        <end position="208"/>
    </location>
</feature>
<evidence type="ECO:0000313" key="3">
    <source>
        <dbReference type="Proteomes" id="UP000734511"/>
    </source>
</evidence>